<keyword evidence="4" id="KW-0732">Signal</keyword>
<dbReference type="CDD" id="cd08498">
    <property type="entry name" value="PBP2_NikA_DppA_OppA_like_2"/>
    <property type="match status" value="1"/>
</dbReference>
<comment type="similarity">
    <text evidence="2">Belongs to the bacterial solute-binding protein 5 family.</text>
</comment>
<gene>
    <name evidence="6" type="ORF">GCM10010862_09610</name>
</gene>
<dbReference type="Proteomes" id="UP001156691">
    <property type="component" value="Unassembled WGS sequence"/>
</dbReference>
<sequence>MKDLLHKTIGASLIVATSLIAVEAGAEELRVGLAAIATSADPHFHRAGFNFDLRENISDALAYSNGATGELEPRLASSWEIVGETSWVLTLESGATFASGEALGADDVIYSLCRVRNVPESPGLYSSFVSTIAGISDAGDGKVEITTKAPDPNLMRSLSNIGIVENPTGTTLTYDEADCGNDNWLDTNAFNDGSLSAGIGHFRVKSFTPDVEIVLERNEGYYGEAAAYDTVTVKSLPDNSARIAALLGGSVDVINAVPINGVDSIQTDGRFHLASAPSTLLIFLLPDQGQESTPKVTGTDGKNPYLDPRVRRALNLAINRDEIAETVMGGMAQPASQLIVGGVFGHNPDIDPYLYNPDLARELLAEAGYPDGFGLTLTAPSDRYVNGGQVAQAVAAMLSQIGLDVTLETFPKSVYFEKASAYEYSLYLAGAAADTGEGLSLMLNLAATRDTEKGRGGANRGRYSNPVTDEYLSQAQSTLDDAAREALIQQASAQVYEDDGYVPLYHEFGVWAVRNGVHYEPNANLINIFYSAHPDD</sequence>
<evidence type="ECO:0000256" key="1">
    <source>
        <dbReference type="ARBA" id="ARBA00004418"/>
    </source>
</evidence>
<dbReference type="InterPro" id="IPR030678">
    <property type="entry name" value="Peptide/Ni-bd"/>
</dbReference>
<name>A0ABQ5W0W5_9HYPH</name>
<dbReference type="Gene3D" id="3.40.190.10">
    <property type="entry name" value="Periplasmic binding protein-like II"/>
    <property type="match status" value="1"/>
</dbReference>
<evidence type="ECO:0000313" key="6">
    <source>
        <dbReference type="EMBL" id="GLQ53702.1"/>
    </source>
</evidence>
<comment type="subcellular location">
    <subcellularLocation>
        <location evidence="1">Periplasm</location>
    </subcellularLocation>
</comment>
<feature type="domain" description="Solute-binding protein family 5" evidence="5">
    <location>
        <begin position="70"/>
        <end position="449"/>
    </location>
</feature>
<dbReference type="Gene3D" id="3.10.105.10">
    <property type="entry name" value="Dipeptide-binding Protein, Domain 3"/>
    <property type="match status" value="1"/>
</dbReference>
<proteinExistence type="inferred from homology"/>
<reference evidence="7" key="1">
    <citation type="journal article" date="2019" name="Int. J. Syst. Evol. Microbiol.">
        <title>The Global Catalogue of Microorganisms (GCM) 10K type strain sequencing project: providing services to taxonomists for standard genome sequencing and annotation.</title>
        <authorList>
            <consortium name="The Broad Institute Genomics Platform"/>
            <consortium name="The Broad Institute Genome Sequencing Center for Infectious Disease"/>
            <person name="Wu L."/>
            <person name="Ma J."/>
        </authorList>
    </citation>
    <scope>NUCLEOTIDE SEQUENCE [LARGE SCALE GENOMIC DNA]</scope>
    <source>
        <strain evidence="7">NBRC 112416</strain>
    </source>
</reference>
<evidence type="ECO:0000256" key="2">
    <source>
        <dbReference type="ARBA" id="ARBA00005695"/>
    </source>
</evidence>
<dbReference type="PIRSF" id="PIRSF002741">
    <property type="entry name" value="MppA"/>
    <property type="match status" value="1"/>
</dbReference>
<evidence type="ECO:0000259" key="5">
    <source>
        <dbReference type="Pfam" id="PF00496"/>
    </source>
</evidence>
<dbReference type="RefSeq" id="WP_284339150.1">
    <property type="nucleotide sequence ID" value="NZ_BSNS01000005.1"/>
</dbReference>
<dbReference type="PANTHER" id="PTHR30290:SF9">
    <property type="entry name" value="OLIGOPEPTIDE-BINDING PROTEIN APPA"/>
    <property type="match status" value="1"/>
</dbReference>
<evidence type="ECO:0000256" key="4">
    <source>
        <dbReference type="ARBA" id="ARBA00022729"/>
    </source>
</evidence>
<dbReference type="InterPro" id="IPR039424">
    <property type="entry name" value="SBP_5"/>
</dbReference>
<organism evidence="6 7">
    <name type="scientific">Devosia nitrariae</name>
    <dbReference type="NCBI Taxonomy" id="2071872"/>
    <lineage>
        <taxon>Bacteria</taxon>
        <taxon>Pseudomonadati</taxon>
        <taxon>Pseudomonadota</taxon>
        <taxon>Alphaproteobacteria</taxon>
        <taxon>Hyphomicrobiales</taxon>
        <taxon>Devosiaceae</taxon>
        <taxon>Devosia</taxon>
    </lineage>
</organism>
<dbReference type="PANTHER" id="PTHR30290">
    <property type="entry name" value="PERIPLASMIC BINDING COMPONENT OF ABC TRANSPORTER"/>
    <property type="match status" value="1"/>
</dbReference>
<dbReference type="Pfam" id="PF00496">
    <property type="entry name" value="SBP_bac_5"/>
    <property type="match status" value="1"/>
</dbReference>
<evidence type="ECO:0000256" key="3">
    <source>
        <dbReference type="ARBA" id="ARBA00022448"/>
    </source>
</evidence>
<dbReference type="InterPro" id="IPR000914">
    <property type="entry name" value="SBP_5_dom"/>
</dbReference>
<protein>
    <submittedName>
        <fullName evidence="6">ABC transporter substrate-binding protein</fullName>
    </submittedName>
</protein>
<keyword evidence="3" id="KW-0813">Transport</keyword>
<comment type="caution">
    <text evidence="6">The sequence shown here is derived from an EMBL/GenBank/DDBJ whole genome shotgun (WGS) entry which is preliminary data.</text>
</comment>
<dbReference type="EMBL" id="BSNS01000005">
    <property type="protein sequence ID" value="GLQ53702.1"/>
    <property type="molecule type" value="Genomic_DNA"/>
</dbReference>
<dbReference type="SUPFAM" id="SSF53850">
    <property type="entry name" value="Periplasmic binding protein-like II"/>
    <property type="match status" value="1"/>
</dbReference>
<evidence type="ECO:0000313" key="7">
    <source>
        <dbReference type="Proteomes" id="UP001156691"/>
    </source>
</evidence>
<accession>A0ABQ5W0W5</accession>
<keyword evidence="7" id="KW-1185">Reference proteome</keyword>